<dbReference type="RefSeq" id="WP_035192212.1">
    <property type="nucleotide sequence ID" value="NZ_CCCS020000031.1"/>
</dbReference>
<dbReference type="Gene3D" id="3.30.1360.20">
    <property type="entry name" value="Transcriptional coactivator/pterin dehydratase"/>
    <property type="match status" value="1"/>
</dbReference>
<gene>
    <name evidence="2" type="ORF">AFERRI_20530</name>
    <name evidence="1" type="ORF">AFERRI_370031</name>
</gene>
<reference evidence="2 3" key="3">
    <citation type="submission" date="2017-03" db="EMBL/GenBank/DDBJ databases">
        <authorList>
            <person name="Regsiter A."/>
            <person name="William W."/>
        </authorList>
    </citation>
    <scope>NUCLEOTIDE SEQUENCE [LARGE SCALE GENOMIC DNA]</scope>
    <source>
        <strain evidence="2">PRJEB5721</strain>
    </source>
</reference>
<evidence type="ECO:0000313" key="3">
    <source>
        <dbReference type="Proteomes" id="UP000193925"/>
    </source>
</evidence>
<dbReference type="Proteomes" id="UP000193925">
    <property type="component" value="Chromosome AFERRI"/>
</dbReference>
<name>A0A060UMR5_9PROT</name>
<reference evidence="1" key="1">
    <citation type="submission" date="2014-03" db="EMBL/GenBank/DDBJ databases">
        <authorList>
            <person name="Genoscope - CEA"/>
        </authorList>
    </citation>
    <scope>NUCLEOTIDE SEQUENCE [LARGE SCALE GENOMIC DNA]</scope>
    <source>
        <strain evidence="1">CF27</strain>
    </source>
</reference>
<evidence type="ECO:0008006" key="4">
    <source>
        <dbReference type="Google" id="ProtNLM"/>
    </source>
</evidence>
<dbReference type="GO" id="GO:0006729">
    <property type="term" value="P:tetrahydrobiopterin biosynthetic process"/>
    <property type="evidence" value="ECO:0007669"/>
    <property type="project" value="InterPro"/>
</dbReference>
<reference evidence="1" key="2">
    <citation type="submission" date="2014-07" db="EMBL/GenBank/DDBJ databases">
        <title>Initial genome analysis of the psychrotolerant acidophile Acidithiobacillus ferrivorans CF27: insights into iron and sulfur oxidation pathways and into biofilm formation.</title>
        <authorList>
            <person name="Talla E."/>
            <person name="Hedrich S."/>
            <person name="Mangenot S."/>
            <person name="Ji B."/>
            <person name="Johnson D.B."/>
            <person name="Barbe V."/>
            <person name="Bonnefoy V."/>
        </authorList>
    </citation>
    <scope>NUCLEOTIDE SEQUENCE [LARGE SCALE GENOMIC DNA]</scope>
    <source>
        <strain evidence="1">CF27</strain>
    </source>
</reference>
<keyword evidence="3" id="KW-1185">Reference proteome</keyword>
<dbReference type="EMBL" id="LT841305">
    <property type="protein sequence ID" value="SMH65746.1"/>
    <property type="molecule type" value="Genomic_DNA"/>
</dbReference>
<evidence type="ECO:0000313" key="2">
    <source>
        <dbReference type="EMBL" id="SMH65746.1"/>
    </source>
</evidence>
<evidence type="ECO:0000313" key="1">
    <source>
        <dbReference type="EMBL" id="CDQ09927.1"/>
    </source>
</evidence>
<dbReference type="SUPFAM" id="SSF55248">
    <property type="entry name" value="PCD-like"/>
    <property type="match status" value="1"/>
</dbReference>
<organism evidence="1">
    <name type="scientific">Acidithiobacillus ferrivorans</name>
    <dbReference type="NCBI Taxonomy" id="160808"/>
    <lineage>
        <taxon>Bacteria</taxon>
        <taxon>Pseudomonadati</taxon>
        <taxon>Pseudomonadota</taxon>
        <taxon>Acidithiobacillia</taxon>
        <taxon>Acidithiobacillales</taxon>
        <taxon>Acidithiobacillaceae</taxon>
        <taxon>Acidithiobacillus</taxon>
    </lineage>
</organism>
<protein>
    <recommendedName>
        <fullName evidence="4">4a-hydroxytetrahydrobiopterin dehydratase</fullName>
    </recommendedName>
</protein>
<dbReference type="AlphaFoldDB" id="A0A060UMR5"/>
<dbReference type="InterPro" id="IPR036428">
    <property type="entry name" value="PCD_sf"/>
</dbReference>
<proteinExistence type="predicted"/>
<dbReference type="EMBL" id="CCCS020000031">
    <property type="protein sequence ID" value="CDQ09927.1"/>
    <property type="molecule type" value="Genomic_DNA"/>
</dbReference>
<dbReference type="GO" id="GO:0008124">
    <property type="term" value="F:4-alpha-hydroxytetrahydrobiopterin dehydratase activity"/>
    <property type="evidence" value="ECO:0007669"/>
    <property type="project" value="InterPro"/>
</dbReference>
<sequence length="92" mass="10280">MNAGTNPSAAPSGPQERLPTLNWRFEFGSYAKTRHFLDQMADLSKREDYYPNVSFGKTYVNISIDAEGQVVLAERKSSFMGEMEALVTADRA</sequence>
<accession>A0A060UMR5</accession>